<organism evidence="1">
    <name type="scientific">Manihot esculenta</name>
    <name type="common">Cassava</name>
    <name type="synonym">Jatropha manihot</name>
    <dbReference type="NCBI Taxonomy" id="3983"/>
    <lineage>
        <taxon>Eukaryota</taxon>
        <taxon>Viridiplantae</taxon>
        <taxon>Streptophyta</taxon>
        <taxon>Embryophyta</taxon>
        <taxon>Tracheophyta</taxon>
        <taxon>Spermatophyta</taxon>
        <taxon>Magnoliopsida</taxon>
        <taxon>eudicotyledons</taxon>
        <taxon>Gunneridae</taxon>
        <taxon>Pentapetalae</taxon>
        <taxon>rosids</taxon>
        <taxon>fabids</taxon>
        <taxon>Malpighiales</taxon>
        <taxon>Euphorbiaceae</taxon>
        <taxon>Crotonoideae</taxon>
        <taxon>Manihoteae</taxon>
        <taxon>Manihot</taxon>
    </lineage>
</organism>
<dbReference type="PANTHER" id="PTHR33064:SF37">
    <property type="entry name" value="RIBONUCLEASE H"/>
    <property type="match status" value="1"/>
</dbReference>
<gene>
    <name evidence="1" type="ORF">MANES_08G161400</name>
</gene>
<dbReference type="InterPro" id="IPR043128">
    <property type="entry name" value="Rev_trsase/Diguanyl_cyclase"/>
</dbReference>
<evidence type="ECO:0008006" key="2">
    <source>
        <dbReference type="Google" id="ProtNLM"/>
    </source>
</evidence>
<reference evidence="1" key="1">
    <citation type="submission" date="2016-02" db="EMBL/GenBank/DDBJ databases">
        <title>WGS assembly of Manihot esculenta.</title>
        <authorList>
            <person name="Bredeson J.V."/>
            <person name="Prochnik S.E."/>
            <person name="Lyons J.B."/>
            <person name="Schmutz J."/>
            <person name="Grimwood J."/>
            <person name="Vrebalov J."/>
            <person name="Bart R.S."/>
            <person name="Amuge T."/>
            <person name="Ferguson M.E."/>
            <person name="Green R."/>
            <person name="Putnam N."/>
            <person name="Stites J."/>
            <person name="Rounsley S."/>
            <person name="Rokhsar D.S."/>
        </authorList>
    </citation>
    <scope>NUCLEOTIDE SEQUENCE [LARGE SCALE GENOMIC DNA]</scope>
    <source>
        <tissue evidence="1">Leaf</tissue>
    </source>
</reference>
<protein>
    <recommendedName>
        <fullName evidence="2">Reverse transcriptase/retrotransposon-derived protein RNase H-like domain-containing protein</fullName>
    </recommendedName>
</protein>
<proteinExistence type="predicted"/>
<evidence type="ECO:0000313" key="1">
    <source>
        <dbReference type="EMBL" id="OAY44564.1"/>
    </source>
</evidence>
<sequence length="124" mass="13989">MQSAVYSQVGQIRVEYLGHVISYQGVAMDPAKVFSVLNWPIPKTLKGVPGFLGLTFIKGYASIARSLNHLLKKEHKWRLRLTQTTQEVFQTLKQVLVTAPVLATPDFNKTFVWSIYIGARQTVL</sequence>
<dbReference type="InterPro" id="IPR051320">
    <property type="entry name" value="Viral_Replic_Matur_Polypro"/>
</dbReference>
<dbReference type="AlphaFoldDB" id="A0A2C9VI17"/>
<dbReference type="EMBL" id="CM004394">
    <property type="protein sequence ID" value="OAY44564.1"/>
    <property type="molecule type" value="Genomic_DNA"/>
</dbReference>
<dbReference type="Gene3D" id="3.30.70.270">
    <property type="match status" value="1"/>
</dbReference>
<name>A0A2C9VI17_MANES</name>
<accession>A0A2C9VI17</accession>
<dbReference type="SUPFAM" id="SSF56672">
    <property type="entry name" value="DNA/RNA polymerases"/>
    <property type="match status" value="1"/>
</dbReference>
<dbReference type="PANTHER" id="PTHR33064">
    <property type="entry name" value="POL PROTEIN"/>
    <property type="match status" value="1"/>
</dbReference>
<dbReference type="InterPro" id="IPR043502">
    <property type="entry name" value="DNA/RNA_pol_sf"/>
</dbReference>